<dbReference type="InterPro" id="IPR001375">
    <property type="entry name" value="Peptidase_S9_cat"/>
</dbReference>
<dbReference type="PANTHER" id="PTHR11731:SF154">
    <property type="entry name" value="VENOM DIPEPTIDYL PEPTIDASE 4-LIKE PROTEIN"/>
    <property type="match status" value="1"/>
</dbReference>
<accession>A0ABP1QBE3</accession>
<keyword evidence="1" id="KW-0732">Signal</keyword>
<evidence type="ECO:0000313" key="5">
    <source>
        <dbReference type="Proteomes" id="UP001642540"/>
    </source>
</evidence>
<dbReference type="SUPFAM" id="SSF53474">
    <property type="entry name" value="alpha/beta-Hydrolases"/>
    <property type="match status" value="1"/>
</dbReference>
<comment type="caution">
    <text evidence="4">The sequence shown here is derived from an EMBL/GenBank/DDBJ whole genome shotgun (WGS) entry which is preliminary data.</text>
</comment>
<feature type="domain" description="Dipeptidylpeptidase IV N-terminal" evidence="3">
    <location>
        <begin position="117"/>
        <end position="500"/>
    </location>
</feature>
<feature type="chain" id="PRO_5045824470" description="Venom dipeptidyl peptidase 4" evidence="1">
    <location>
        <begin position="31"/>
        <end position="831"/>
    </location>
</feature>
<evidence type="ECO:0000256" key="1">
    <source>
        <dbReference type="SAM" id="SignalP"/>
    </source>
</evidence>
<dbReference type="InterPro" id="IPR050278">
    <property type="entry name" value="Serine_Prot_S9B/DPPIV"/>
</dbReference>
<dbReference type="Pfam" id="PF00326">
    <property type="entry name" value="Peptidase_S9"/>
    <property type="match status" value="1"/>
</dbReference>
<evidence type="ECO:0000259" key="3">
    <source>
        <dbReference type="Pfam" id="PF00930"/>
    </source>
</evidence>
<dbReference type="Pfam" id="PF00930">
    <property type="entry name" value="DPPIV_N"/>
    <property type="match status" value="1"/>
</dbReference>
<dbReference type="SUPFAM" id="SSF82171">
    <property type="entry name" value="DPP6 N-terminal domain-like"/>
    <property type="match status" value="1"/>
</dbReference>
<evidence type="ECO:0000259" key="2">
    <source>
        <dbReference type="Pfam" id="PF00326"/>
    </source>
</evidence>
<feature type="signal peptide" evidence="1">
    <location>
        <begin position="1"/>
        <end position="30"/>
    </location>
</feature>
<dbReference type="InterPro" id="IPR002469">
    <property type="entry name" value="Peptidase_S9B_N"/>
</dbReference>
<gene>
    <name evidence="4" type="ORF">ODALV1_LOCUS9056</name>
</gene>
<name>A0ABP1QBE3_9HEXA</name>
<dbReference type="Proteomes" id="UP001642540">
    <property type="component" value="Unassembled WGS sequence"/>
</dbReference>
<dbReference type="Gene3D" id="3.40.50.1820">
    <property type="entry name" value="alpha/beta hydrolase"/>
    <property type="match status" value="1"/>
</dbReference>
<dbReference type="EMBL" id="CAXLJM020000027">
    <property type="protein sequence ID" value="CAL8095347.1"/>
    <property type="molecule type" value="Genomic_DNA"/>
</dbReference>
<proteinExistence type="predicted"/>
<organism evidence="4 5">
    <name type="scientific">Orchesella dallaii</name>
    <dbReference type="NCBI Taxonomy" id="48710"/>
    <lineage>
        <taxon>Eukaryota</taxon>
        <taxon>Metazoa</taxon>
        <taxon>Ecdysozoa</taxon>
        <taxon>Arthropoda</taxon>
        <taxon>Hexapoda</taxon>
        <taxon>Collembola</taxon>
        <taxon>Entomobryomorpha</taxon>
        <taxon>Entomobryoidea</taxon>
        <taxon>Orchesellidae</taxon>
        <taxon>Orchesellinae</taxon>
        <taxon>Orchesella</taxon>
    </lineage>
</organism>
<dbReference type="Gene3D" id="2.140.10.30">
    <property type="entry name" value="Dipeptidylpeptidase IV, N-terminal domain"/>
    <property type="match status" value="1"/>
</dbReference>
<keyword evidence="5" id="KW-1185">Reference proteome</keyword>
<dbReference type="PANTHER" id="PTHR11731">
    <property type="entry name" value="PROTEASE FAMILY S9B,C DIPEPTIDYL-PEPTIDASE IV-RELATED"/>
    <property type="match status" value="1"/>
</dbReference>
<reference evidence="4 5" key="1">
    <citation type="submission" date="2024-08" db="EMBL/GenBank/DDBJ databases">
        <authorList>
            <person name="Cucini C."/>
            <person name="Frati F."/>
        </authorList>
    </citation>
    <scope>NUCLEOTIDE SEQUENCE [LARGE SCALE GENOMIC DNA]</scope>
</reference>
<sequence length="831" mass="93242">MISVFNVPNSFVVCILLGIVFRCHDKFVSGAVPPRTRAFYQQHSKDPITLEDVLGGSLSGRGFSGAWVEGSDDLIRIFVQGFVVHYNITDGQKTTIVNLTDISEHLNGSAFSNLIFSNDGKYALVEHGRSSLWRYSTLAKYEIYDLESKTFTTLEPGGLSEAESQPPLQLVKWSPTGNGIAFVYDYNIYYRPDASPATSVNQITTDGSEENAIYNGIADWVYEEEMFGGPTALWISPSGKNLAFVRFNDTEVLKFQWPIYGEPGNNETIYPEYRKIRYPKSGTTNPEALLFVVSLTDTDDKPHRIEYTDTSAEDLHLIGTALWATDSTLMVATLNRVQTSSQWHLCNADDNQCRKIHTYKPENGWVDINTPKKSSDGSEFIFIRSQPQDNGKSYKHIVKFNTKGESTVITSGSLSVDSILGWDSSNNTIYFSGSFWNGSVSDPSETQIYSVPDNLANNREPRCITCGTRNSVNGLCRENSVILSSKYTHFIHRCGGPDVPETTTRKTTDAQAIEKPGPTFVNNTGVREALSKKALPITREYDIPVGNDGLVAKVRLYLPPNYDESKKYPLLISVYGGPGSQNLHQTYGITWETSLVSNRNIIFGNIDGRGTGKQSTEHLFTLHRNLGTVEVEDQIAAVKWLVEHESLIDPNNTSIWGWSYGGYVTAKVMQTDTENIFKCGISVAPVTSWLYYDTIYTERYMGLPTEEDNFKGYNDSDVNSNVENFRNKQYMLVHGNADDNVHYQQSMILARALEKKDIFFHQLSYPDENHGINGPGMRKHLYHSLERFLFDECYTSPNEPKTGSDSGAAMFSNSLTIVLINCIYVMYRFAF</sequence>
<evidence type="ECO:0000313" key="4">
    <source>
        <dbReference type="EMBL" id="CAL8095347.1"/>
    </source>
</evidence>
<evidence type="ECO:0008006" key="6">
    <source>
        <dbReference type="Google" id="ProtNLM"/>
    </source>
</evidence>
<dbReference type="InterPro" id="IPR029058">
    <property type="entry name" value="AB_hydrolase_fold"/>
</dbReference>
<protein>
    <recommendedName>
        <fullName evidence="6">Venom dipeptidyl peptidase 4</fullName>
    </recommendedName>
</protein>
<feature type="domain" description="Peptidase S9 prolyl oligopeptidase catalytic" evidence="2">
    <location>
        <begin position="590"/>
        <end position="790"/>
    </location>
</feature>